<reference evidence="3" key="1">
    <citation type="journal article" date="2024" name="Gigascience">
        <title>Chromosome-level genome of the poultry shaft louse Menopon gallinae provides insight into the host-switching and adaptive evolution of parasitic lice.</title>
        <authorList>
            <person name="Xu Y."/>
            <person name="Ma L."/>
            <person name="Liu S."/>
            <person name="Liang Y."/>
            <person name="Liu Q."/>
            <person name="He Z."/>
            <person name="Tian L."/>
            <person name="Duan Y."/>
            <person name="Cai W."/>
            <person name="Li H."/>
            <person name="Song F."/>
        </authorList>
    </citation>
    <scope>NUCLEOTIDE SEQUENCE</scope>
    <source>
        <strain evidence="3">Cailab_2023a</strain>
    </source>
</reference>
<dbReference type="PROSITE" id="PS00233">
    <property type="entry name" value="CHIT_BIND_RR_1"/>
    <property type="match status" value="1"/>
</dbReference>
<dbReference type="Pfam" id="PF00379">
    <property type="entry name" value="Chitin_bind_4"/>
    <property type="match status" value="1"/>
</dbReference>
<evidence type="ECO:0000256" key="1">
    <source>
        <dbReference type="ARBA" id="ARBA00022460"/>
    </source>
</evidence>
<organism evidence="3">
    <name type="scientific">Menopon gallinae</name>
    <name type="common">poultry shaft louse</name>
    <dbReference type="NCBI Taxonomy" id="328185"/>
    <lineage>
        <taxon>Eukaryota</taxon>
        <taxon>Metazoa</taxon>
        <taxon>Ecdysozoa</taxon>
        <taxon>Arthropoda</taxon>
        <taxon>Hexapoda</taxon>
        <taxon>Insecta</taxon>
        <taxon>Pterygota</taxon>
        <taxon>Neoptera</taxon>
        <taxon>Paraneoptera</taxon>
        <taxon>Psocodea</taxon>
        <taxon>Troctomorpha</taxon>
        <taxon>Phthiraptera</taxon>
        <taxon>Amblycera</taxon>
        <taxon>Menoponidae</taxon>
        <taxon>Menopon</taxon>
    </lineage>
</organism>
<gene>
    <name evidence="3" type="ORF">PYX00_008907</name>
</gene>
<dbReference type="PRINTS" id="PR00947">
    <property type="entry name" value="CUTICLE"/>
</dbReference>
<dbReference type="PANTHER" id="PTHR10380">
    <property type="entry name" value="CUTICLE PROTEIN"/>
    <property type="match status" value="1"/>
</dbReference>
<dbReference type="EMBL" id="JARGDH010000005">
    <property type="protein sequence ID" value="KAL0266327.1"/>
    <property type="molecule type" value="Genomic_DNA"/>
</dbReference>
<name>A0AAW2H985_9NEOP</name>
<dbReference type="GO" id="GO:0008010">
    <property type="term" value="F:structural constituent of chitin-based larval cuticle"/>
    <property type="evidence" value="ECO:0007669"/>
    <property type="project" value="TreeGrafter"/>
</dbReference>
<sequence length="135" mass="14347">MASLAASAPQIQQNTTPIPIVRAEANHNLDGSYNFVYETGNQISASEQGAIKNPGTDAETLSVQGSYSYVDLDGNHITINYVADENGFRADGAHLPQAPPIPPEIQEALARNAAEEAHLSAQELEAINSGRYLGN</sequence>
<evidence type="ECO:0000256" key="2">
    <source>
        <dbReference type="PROSITE-ProRule" id="PRU00497"/>
    </source>
</evidence>
<dbReference type="InterPro" id="IPR000618">
    <property type="entry name" value="Insect_cuticle"/>
</dbReference>
<dbReference type="GO" id="GO:0062129">
    <property type="term" value="C:chitin-based extracellular matrix"/>
    <property type="evidence" value="ECO:0007669"/>
    <property type="project" value="TreeGrafter"/>
</dbReference>
<comment type="caution">
    <text evidence="3">The sequence shown here is derived from an EMBL/GenBank/DDBJ whole genome shotgun (WGS) entry which is preliminary data.</text>
</comment>
<dbReference type="PROSITE" id="PS51155">
    <property type="entry name" value="CHIT_BIND_RR_2"/>
    <property type="match status" value="1"/>
</dbReference>
<proteinExistence type="predicted"/>
<dbReference type="InterPro" id="IPR050468">
    <property type="entry name" value="Cuticle_Struct_Prot"/>
</dbReference>
<keyword evidence="1 2" id="KW-0193">Cuticle</keyword>
<accession>A0AAW2H985</accession>
<evidence type="ECO:0000313" key="3">
    <source>
        <dbReference type="EMBL" id="KAL0266327.1"/>
    </source>
</evidence>
<dbReference type="AlphaFoldDB" id="A0AAW2H985"/>
<dbReference type="InterPro" id="IPR031311">
    <property type="entry name" value="CHIT_BIND_RR_consensus"/>
</dbReference>
<protein>
    <submittedName>
        <fullName evidence="3">Uncharacterized protein</fullName>
    </submittedName>
</protein>
<dbReference type="PANTHER" id="PTHR10380:SF173">
    <property type="entry name" value="CUTICULAR PROTEIN 47EF, ISOFORM C-RELATED"/>
    <property type="match status" value="1"/>
</dbReference>